<organism evidence="8 9">
    <name type="scientific">Aphis gossypii</name>
    <name type="common">Cotton aphid</name>
    <dbReference type="NCBI Taxonomy" id="80765"/>
    <lineage>
        <taxon>Eukaryota</taxon>
        <taxon>Metazoa</taxon>
        <taxon>Ecdysozoa</taxon>
        <taxon>Arthropoda</taxon>
        <taxon>Hexapoda</taxon>
        <taxon>Insecta</taxon>
        <taxon>Pterygota</taxon>
        <taxon>Neoptera</taxon>
        <taxon>Paraneoptera</taxon>
        <taxon>Hemiptera</taxon>
        <taxon>Sternorrhyncha</taxon>
        <taxon>Aphidomorpha</taxon>
        <taxon>Aphidoidea</taxon>
        <taxon>Aphididae</taxon>
        <taxon>Aphidini</taxon>
        <taxon>Aphis</taxon>
        <taxon>Aphis</taxon>
    </lineage>
</organism>
<dbReference type="PANTHER" id="PTHR15217:SF0">
    <property type="entry name" value="PRE-MRNA-SPLICING REGULATOR WTAP"/>
    <property type="match status" value="1"/>
</dbReference>
<protein>
    <recommendedName>
        <fullName evidence="10">Pre-mRNA-splicing regulator female-lethal(2)D</fullName>
    </recommendedName>
</protein>
<dbReference type="InterPro" id="IPR033757">
    <property type="entry name" value="WTAP"/>
</dbReference>
<dbReference type="GO" id="GO:0008380">
    <property type="term" value="P:RNA splicing"/>
    <property type="evidence" value="ECO:0007669"/>
    <property type="project" value="UniProtKB-KW"/>
</dbReference>
<dbReference type="PANTHER" id="PTHR15217">
    <property type="entry name" value="WILMS' TUMOR 1-ASSOCIATING PROTEIN"/>
    <property type="match status" value="1"/>
</dbReference>
<evidence type="ECO:0000256" key="7">
    <source>
        <dbReference type="SAM" id="MobiDB-lite"/>
    </source>
</evidence>
<accession>A0A9P0IUQ7</accession>
<dbReference type="GO" id="GO:0005634">
    <property type="term" value="C:nucleus"/>
    <property type="evidence" value="ECO:0007669"/>
    <property type="project" value="UniProtKB-SubCell"/>
</dbReference>
<evidence type="ECO:0000256" key="5">
    <source>
        <dbReference type="ARBA" id="ARBA00023242"/>
    </source>
</evidence>
<gene>
    <name evidence="8" type="ORF">APHIGO_LOCUS2285</name>
</gene>
<feature type="coiled-coil region" evidence="6">
    <location>
        <begin position="194"/>
        <end position="232"/>
    </location>
</feature>
<feature type="region of interest" description="Disordered" evidence="7">
    <location>
        <begin position="240"/>
        <end position="375"/>
    </location>
</feature>
<keyword evidence="5" id="KW-0539">Nucleus</keyword>
<comment type="subcellular location">
    <subcellularLocation>
        <location evidence="1">Nucleus</location>
    </subcellularLocation>
</comment>
<evidence type="ECO:0000256" key="1">
    <source>
        <dbReference type="ARBA" id="ARBA00004123"/>
    </source>
</evidence>
<comment type="similarity">
    <text evidence="2">Belongs to the fl(2)d family.</text>
</comment>
<evidence type="ECO:0000256" key="3">
    <source>
        <dbReference type="ARBA" id="ARBA00022664"/>
    </source>
</evidence>
<dbReference type="OrthoDB" id="3366661at2759"/>
<dbReference type="GO" id="GO:0016556">
    <property type="term" value="P:mRNA modification"/>
    <property type="evidence" value="ECO:0007669"/>
    <property type="project" value="InterPro"/>
</dbReference>
<evidence type="ECO:0000256" key="2">
    <source>
        <dbReference type="ARBA" id="ARBA00010313"/>
    </source>
</evidence>
<reference evidence="8" key="1">
    <citation type="submission" date="2022-02" db="EMBL/GenBank/DDBJ databases">
        <authorList>
            <person name="King R."/>
        </authorList>
    </citation>
    <scope>NUCLEOTIDE SEQUENCE</scope>
</reference>
<keyword evidence="9" id="KW-1185">Reference proteome</keyword>
<evidence type="ECO:0000313" key="8">
    <source>
        <dbReference type="EMBL" id="CAH1713165.1"/>
    </source>
</evidence>
<feature type="compositionally biased region" description="Basic and acidic residues" evidence="7">
    <location>
        <begin position="340"/>
        <end position="351"/>
    </location>
</feature>
<feature type="compositionally biased region" description="Basic and acidic residues" evidence="7">
    <location>
        <begin position="359"/>
        <end position="375"/>
    </location>
</feature>
<feature type="compositionally biased region" description="Polar residues" evidence="7">
    <location>
        <begin position="268"/>
        <end position="284"/>
    </location>
</feature>
<dbReference type="AlphaFoldDB" id="A0A9P0IUQ7"/>
<feature type="compositionally biased region" description="Polar residues" evidence="7">
    <location>
        <begin position="240"/>
        <end position="258"/>
    </location>
</feature>
<dbReference type="EMBL" id="OU899034">
    <property type="protein sequence ID" value="CAH1713165.1"/>
    <property type="molecule type" value="Genomic_DNA"/>
</dbReference>
<dbReference type="Pfam" id="PF17098">
    <property type="entry name" value="Wtap"/>
    <property type="match status" value="1"/>
</dbReference>
<reference evidence="8" key="2">
    <citation type="submission" date="2022-10" db="EMBL/GenBank/DDBJ databases">
        <authorList>
            <consortium name="ENA_rothamsted_submissions"/>
            <consortium name="culmorum"/>
            <person name="King R."/>
        </authorList>
    </citation>
    <scope>NUCLEOTIDE SEQUENCE</scope>
</reference>
<dbReference type="Proteomes" id="UP001154329">
    <property type="component" value="Chromosome 1"/>
</dbReference>
<dbReference type="GO" id="GO:0000381">
    <property type="term" value="P:regulation of alternative mRNA splicing, via spliceosome"/>
    <property type="evidence" value="ECO:0007669"/>
    <property type="project" value="InterPro"/>
</dbReference>
<proteinExistence type="inferred from homology"/>
<sequence>MVEENRTDFGQVDIIDDDNMIRLPRQRIVDMYKNAMSRVRVLEAKANEATICIRCNLLCDKRERTDQDFRKLVLREKCLLRKLTIKEKEIQDYAAQLTAMRNSIQSNSISSLKCSLQDPAVNLLIQRLRQDLCATKVRLEETQSELNAWKFTPDSNTGKRLMAKCRLLYQENEELGKMVNSGRVAKLEGELALQKNLSEEVKKSQSELDEFLQDLDEDVEGMQSTIYFLQNELKKYKASVQSTNNSANKETNPKSNVNGIKKDDINMTAMSAKSKTETPTQLVKNLTKPDNKSSKHKKPKDSKKLDGQSNNPKVKKIQTVIAEGTDQSELLLKVHKSKHKSDGSKNEDKRKKSEKRTHSKGEVVHKKSKSELPKSIEVKTPVEVVNGLPNGS</sequence>
<keyword evidence="3" id="KW-0507">mRNA processing</keyword>
<name>A0A9P0IUQ7_APHGO</name>
<keyword evidence="4" id="KW-0508">mRNA splicing</keyword>
<evidence type="ECO:0000256" key="6">
    <source>
        <dbReference type="SAM" id="Coils"/>
    </source>
</evidence>
<evidence type="ECO:0008006" key="10">
    <source>
        <dbReference type="Google" id="ProtNLM"/>
    </source>
</evidence>
<keyword evidence="6" id="KW-0175">Coiled coil</keyword>
<dbReference type="GO" id="GO:0006397">
    <property type="term" value="P:mRNA processing"/>
    <property type="evidence" value="ECO:0007669"/>
    <property type="project" value="UniProtKB-KW"/>
</dbReference>
<evidence type="ECO:0000313" key="9">
    <source>
        <dbReference type="Proteomes" id="UP001154329"/>
    </source>
</evidence>
<evidence type="ECO:0000256" key="4">
    <source>
        <dbReference type="ARBA" id="ARBA00023187"/>
    </source>
</evidence>